<reference evidence="3" key="1">
    <citation type="submission" date="2022-01" db="EMBL/GenBank/DDBJ databases">
        <authorList>
            <person name="Jo J.-H."/>
            <person name="Im W.-T."/>
        </authorList>
    </citation>
    <scope>NUCLEOTIDE SEQUENCE</scope>
    <source>
        <strain evidence="3">I2-34</strain>
    </source>
</reference>
<keyword evidence="4" id="KW-1185">Reference proteome</keyword>
<name>A0ABS9L5G5_9MICC</name>
<dbReference type="PRINTS" id="PR00081">
    <property type="entry name" value="GDHRDH"/>
</dbReference>
<dbReference type="PROSITE" id="PS00061">
    <property type="entry name" value="ADH_SHORT"/>
    <property type="match status" value="1"/>
</dbReference>
<evidence type="ECO:0000313" key="3">
    <source>
        <dbReference type="EMBL" id="MCG2621861.1"/>
    </source>
</evidence>
<dbReference type="PANTHER" id="PTHR42760:SF133">
    <property type="entry name" value="3-OXOACYL-[ACYL-CARRIER-PROTEIN] REDUCTASE"/>
    <property type="match status" value="1"/>
</dbReference>
<comment type="similarity">
    <text evidence="1">Belongs to the short-chain dehydrogenases/reductases (SDR) family.</text>
</comment>
<evidence type="ECO:0000313" key="4">
    <source>
        <dbReference type="Proteomes" id="UP001165368"/>
    </source>
</evidence>
<dbReference type="SUPFAM" id="SSF51735">
    <property type="entry name" value="NAD(P)-binding Rossmann-fold domains"/>
    <property type="match status" value="1"/>
</dbReference>
<protein>
    <submittedName>
        <fullName evidence="3">Glucose 1-dehydrogenase</fullName>
        <ecNumber evidence="3">1.1.1.47</ecNumber>
    </submittedName>
</protein>
<gene>
    <name evidence="3" type="ORF">LVY72_08010</name>
</gene>
<dbReference type="InterPro" id="IPR036291">
    <property type="entry name" value="NAD(P)-bd_dom_sf"/>
</dbReference>
<dbReference type="InterPro" id="IPR002347">
    <property type="entry name" value="SDR_fam"/>
</dbReference>
<dbReference type="PRINTS" id="PR00080">
    <property type="entry name" value="SDRFAMILY"/>
</dbReference>
<accession>A0ABS9L5G5</accession>
<dbReference type="NCBIfam" id="NF005559">
    <property type="entry name" value="PRK07231.1"/>
    <property type="match status" value="1"/>
</dbReference>
<dbReference type="PANTHER" id="PTHR42760">
    <property type="entry name" value="SHORT-CHAIN DEHYDROGENASES/REDUCTASES FAMILY MEMBER"/>
    <property type="match status" value="1"/>
</dbReference>
<evidence type="ECO:0000256" key="2">
    <source>
        <dbReference type="ARBA" id="ARBA00023002"/>
    </source>
</evidence>
<organism evidence="3 4">
    <name type="scientific">Arthrobacter hankyongi</name>
    <dbReference type="NCBI Taxonomy" id="2904801"/>
    <lineage>
        <taxon>Bacteria</taxon>
        <taxon>Bacillati</taxon>
        <taxon>Actinomycetota</taxon>
        <taxon>Actinomycetes</taxon>
        <taxon>Micrococcales</taxon>
        <taxon>Micrococcaceae</taxon>
        <taxon>Arthrobacter</taxon>
    </lineage>
</organism>
<proteinExistence type="inferred from homology"/>
<dbReference type="InterPro" id="IPR020904">
    <property type="entry name" value="Sc_DH/Rdtase_CS"/>
</dbReference>
<dbReference type="GO" id="GO:0047936">
    <property type="term" value="F:glucose 1-dehydrogenase [NAD(P)+] activity"/>
    <property type="evidence" value="ECO:0007669"/>
    <property type="project" value="UniProtKB-EC"/>
</dbReference>
<keyword evidence="2 3" id="KW-0560">Oxidoreductase</keyword>
<dbReference type="EC" id="1.1.1.47" evidence="3"/>
<dbReference type="Pfam" id="PF13561">
    <property type="entry name" value="adh_short_C2"/>
    <property type="match status" value="1"/>
</dbReference>
<dbReference type="EMBL" id="JAKLTQ010000004">
    <property type="protein sequence ID" value="MCG2621861.1"/>
    <property type="molecule type" value="Genomic_DNA"/>
</dbReference>
<dbReference type="Gene3D" id="3.40.50.720">
    <property type="entry name" value="NAD(P)-binding Rossmann-like Domain"/>
    <property type="match status" value="1"/>
</dbReference>
<comment type="caution">
    <text evidence="3">The sequence shown here is derived from an EMBL/GenBank/DDBJ whole genome shotgun (WGS) entry which is preliminary data.</text>
</comment>
<evidence type="ECO:0000256" key="1">
    <source>
        <dbReference type="ARBA" id="ARBA00006484"/>
    </source>
</evidence>
<sequence>MSGKTVIVSGGARGMGSAYACRIVEEGGRVLIGDVLTNEGRKLAESLGDAARFVPLDVTREDNWHQAVAMASEHLGPPTGLVNNAGILLQGTLESTSDQQWQRTIDVNQKGVFLGMQAAAGAMRTSGGGSIVNISSTAGMIGFTDCFSYTASKWAVRGMTKAAALELAPYGIRVNSVHPGDTLTDMIAGAVGDTGAVTTPAQIPLGRYGTPSDVAQLVLFLLSDESGYISGAEHVIDGAATAGAFLS</sequence>
<dbReference type="Proteomes" id="UP001165368">
    <property type="component" value="Unassembled WGS sequence"/>
</dbReference>
<dbReference type="RefSeq" id="WP_237819499.1">
    <property type="nucleotide sequence ID" value="NZ_JAKLTQ010000004.1"/>
</dbReference>